<dbReference type="AlphaFoldDB" id="A0A4Q9I1A8"/>
<dbReference type="Gene3D" id="3.30.9.10">
    <property type="entry name" value="D-Amino Acid Oxidase, subunit A, domain 2"/>
    <property type="match status" value="1"/>
</dbReference>
<dbReference type="PRINTS" id="PR00420">
    <property type="entry name" value="RNGMNOXGNASE"/>
</dbReference>
<dbReference type="EMBL" id="SIXH01000006">
    <property type="protein sequence ID" value="TBO61392.1"/>
    <property type="molecule type" value="Genomic_DNA"/>
</dbReference>
<dbReference type="PANTHER" id="PTHR46865">
    <property type="entry name" value="OXIDOREDUCTASE-RELATED"/>
    <property type="match status" value="1"/>
</dbReference>
<keyword evidence="2" id="KW-0560">Oxidoreductase</keyword>
<dbReference type="PANTHER" id="PTHR46865:SF2">
    <property type="entry name" value="MONOOXYGENASE"/>
    <property type="match status" value="1"/>
</dbReference>
<dbReference type="GO" id="GO:0071949">
    <property type="term" value="F:FAD binding"/>
    <property type="evidence" value="ECO:0007669"/>
    <property type="project" value="InterPro"/>
</dbReference>
<accession>A0A4Q9I1A8</accession>
<name>A0A4Q9I1A8_STRKA</name>
<dbReference type="Gene3D" id="3.50.50.60">
    <property type="entry name" value="FAD/NAD(P)-binding domain"/>
    <property type="match status" value="1"/>
</dbReference>
<evidence type="ECO:0000259" key="1">
    <source>
        <dbReference type="Pfam" id="PF01494"/>
    </source>
</evidence>
<dbReference type="Proteomes" id="UP000292452">
    <property type="component" value="Unassembled WGS sequence"/>
</dbReference>
<proteinExistence type="predicted"/>
<dbReference type="GO" id="GO:0004497">
    <property type="term" value="F:monooxygenase activity"/>
    <property type="evidence" value="ECO:0007669"/>
    <property type="project" value="UniProtKB-KW"/>
</dbReference>
<dbReference type="InterPro" id="IPR051704">
    <property type="entry name" value="FAD_aromatic-hydroxylase"/>
</dbReference>
<sequence>MSTPSILISGASIAGPTLASWLGAAGWDVTVIERFDQLRDEGQNIDIRGTGREVLRRMGLEDVVRAAHTHETGLDFVDERGRPVARIAAGTDDTSGGTAELEILRGRLSRILHDHSSADAAYVFGDQITALHDDGRGVDVEFRHGPARRFDVVVIAEGLRSRTRSLVIRDVRLRELGLYSAYFTIPRTDADDNRWRWLIADRGRGVTLRPDDVGTIRASLNMHSATRGLDRLDRADIVTILRATFADIGWETPRILDALDDSPLYFESLGQARLPRWSSGRIALLGDTAYCASPVSGMGTTLAVTGAYVLAGELTRHTDPQAAFARYEAVMRPFAERAQQLRPGFPYMFYPRTRLQRSLVWAGLRAAASPLANRLVGGAGALFSPPAEALDLPDHAMAPRNGG</sequence>
<evidence type="ECO:0000313" key="2">
    <source>
        <dbReference type="EMBL" id="TBO61392.1"/>
    </source>
</evidence>
<gene>
    <name evidence="2" type="ORF">EYS09_01250</name>
</gene>
<dbReference type="SUPFAM" id="SSF51905">
    <property type="entry name" value="FAD/NAD(P)-binding domain"/>
    <property type="match status" value="1"/>
</dbReference>
<dbReference type="RefSeq" id="WP_131121914.1">
    <property type="nucleotide sequence ID" value="NZ_SIXH01000006.1"/>
</dbReference>
<evidence type="ECO:0000313" key="3">
    <source>
        <dbReference type="Proteomes" id="UP000292452"/>
    </source>
</evidence>
<feature type="domain" description="FAD-binding" evidence="1">
    <location>
        <begin position="6"/>
        <end position="339"/>
    </location>
</feature>
<organism evidence="2 3">
    <name type="scientific">Streptomyces kasugaensis</name>
    <dbReference type="NCBI Taxonomy" id="1946"/>
    <lineage>
        <taxon>Bacteria</taxon>
        <taxon>Bacillati</taxon>
        <taxon>Actinomycetota</taxon>
        <taxon>Actinomycetes</taxon>
        <taxon>Kitasatosporales</taxon>
        <taxon>Streptomycetaceae</taxon>
        <taxon>Streptomyces</taxon>
    </lineage>
</organism>
<dbReference type="InterPro" id="IPR002938">
    <property type="entry name" value="FAD-bd"/>
</dbReference>
<keyword evidence="3" id="KW-1185">Reference proteome</keyword>
<reference evidence="2 3" key="1">
    <citation type="submission" date="2019-02" db="EMBL/GenBank/DDBJ databases">
        <title>Draft Genome Sequence of Streptomyces sp. AM-2504, identified by 16S rRNA comparative analysis as a Streptomyces Kasugaensis strain.</title>
        <authorList>
            <person name="Napolioni V."/>
            <person name="Giuliodori A.M."/>
            <person name="Spurio R."/>
            <person name="Fabbretti A."/>
        </authorList>
    </citation>
    <scope>NUCLEOTIDE SEQUENCE [LARGE SCALE GENOMIC DNA]</scope>
    <source>
        <strain evidence="2 3">AM-2504</strain>
    </source>
</reference>
<dbReference type="InterPro" id="IPR036188">
    <property type="entry name" value="FAD/NAD-bd_sf"/>
</dbReference>
<dbReference type="Pfam" id="PF01494">
    <property type="entry name" value="FAD_binding_3"/>
    <property type="match status" value="1"/>
</dbReference>
<protein>
    <submittedName>
        <fullName evidence="2">FAD-binding monooxygenase</fullName>
    </submittedName>
</protein>
<comment type="caution">
    <text evidence="2">The sequence shown here is derived from an EMBL/GenBank/DDBJ whole genome shotgun (WGS) entry which is preliminary data.</text>
</comment>
<keyword evidence="2" id="KW-0503">Monooxygenase</keyword>